<proteinExistence type="predicted"/>
<dbReference type="InterPro" id="IPR029063">
    <property type="entry name" value="SAM-dependent_MTases_sf"/>
</dbReference>
<organism evidence="1">
    <name type="scientific">Alexandrium catenella</name>
    <name type="common">Red tide dinoflagellate</name>
    <name type="synonym">Gonyaulax catenella</name>
    <dbReference type="NCBI Taxonomy" id="2925"/>
    <lineage>
        <taxon>Eukaryota</taxon>
        <taxon>Sar</taxon>
        <taxon>Alveolata</taxon>
        <taxon>Dinophyceae</taxon>
        <taxon>Gonyaulacales</taxon>
        <taxon>Pyrocystaceae</taxon>
        <taxon>Alexandrium</taxon>
    </lineage>
</organism>
<dbReference type="SUPFAM" id="SSF53335">
    <property type="entry name" value="S-adenosyl-L-methionine-dependent methyltransferases"/>
    <property type="match status" value="1"/>
</dbReference>
<dbReference type="EMBL" id="HBGE01053225">
    <property type="protein sequence ID" value="CAD9151673.1"/>
    <property type="molecule type" value="Transcribed_RNA"/>
</dbReference>
<dbReference type="AlphaFoldDB" id="A0A7S1QZ55"/>
<protein>
    <recommendedName>
        <fullName evidence="2">Methyltransferase FkbM domain-containing protein</fullName>
    </recommendedName>
</protein>
<evidence type="ECO:0000313" key="1">
    <source>
        <dbReference type="EMBL" id="CAD9151673.1"/>
    </source>
</evidence>
<name>A0A7S1QZ55_ALECA</name>
<reference evidence="1" key="1">
    <citation type="submission" date="2021-01" db="EMBL/GenBank/DDBJ databases">
        <authorList>
            <person name="Corre E."/>
            <person name="Pelletier E."/>
            <person name="Niang G."/>
            <person name="Scheremetjew M."/>
            <person name="Finn R."/>
            <person name="Kale V."/>
            <person name="Holt S."/>
            <person name="Cochrane G."/>
            <person name="Meng A."/>
            <person name="Brown T."/>
            <person name="Cohen L."/>
        </authorList>
    </citation>
    <scope>NUCLEOTIDE SEQUENCE</scope>
    <source>
        <strain evidence="1">OF101</strain>
    </source>
</reference>
<dbReference type="Gene3D" id="3.40.50.150">
    <property type="entry name" value="Vaccinia Virus protein VP39"/>
    <property type="match status" value="1"/>
</dbReference>
<sequence>MLMHLFEPSPTFFNSLSEAVGGMPGLRLHNFGLGARTRRAHLRLSGTASRTVDPADGHPDETERVLIRAVAEAVPEVLAGQGSVELLHVNCEGCEYDVVDGLRSAGLLPGVAQVQLATHLLDYPEPTASFREAVELSLQASVVRYCEMHRALSETHTRVWGLPWV</sequence>
<gene>
    <name evidence="1" type="ORF">ACAT0790_LOCUS32101</name>
</gene>
<accession>A0A7S1QZ55</accession>
<evidence type="ECO:0008006" key="2">
    <source>
        <dbReference type="Google" id="ProtNLM"/>
    </source>
</evidence>